<proteinExistence type="predicted"/>
<name>A0A8J6BFN8_ELECQ</name>
<dbReference type="GO" id="GO:0005761">
    <property type="term" value="C:mitochondrial ribosome"/>
    <property type="evidence" value="ECO:0007669"/>
    <property type="project" value="InterPro"/>
</dbReference>
<dbReference type="GO" id="GO:0003723">
    <property type="term" value="F:RNA binding"/>
    <property type="evidence" value="ECO:0007669"/>
    <property type="project" value="TreeGrafter"/>
</dbReference>
<dbReference type="InterPro" id="IPR033620">
    <property type="entry name" value="Ribosomal_mS37_met"/>
</dbReference>
<evidence type="ECO:0000313" key="1">
    <source>
        <dbReference type="EMBL" id="KAG9462710.1"/>
    </source>
</evidence>
<dbReference type="PROSITE" id="PS51808">
    <property type="entry name" value="CHCH"/>
    <property type="match status" value="1"/>
</dbReference>
<evidence type="ECO:0008006" key="3">
    <source>
        <dbReference type="Google" id="ProtNLM"/>
    </source>
</evidence>
<dbReference type="Proteomes" id="UP000770717">
    <property type="component" value="Unassembled WGS sequence"/>
</dbReference>
<dbReference type="GO" id="GO:0005654">
    <property type="term" value="C:nucleoplasm"/>
    <property type="evidence" value="ECO:0007669"/>
    <property type="project" value="TreeGrafter"/>
</dbReference>
<dbReference type="EMBL" id="WNTK01009840">
    <property type="protein sequence ID" value="KAG9462710.1"/>
    <property type="molecule type" value="Genomic_DNA"/>
</dbReference>
<dbReference type="PANTHER" id="PTHR31278">
    <property type="entry name" value="CHCHD1"/>
    <property type="match status" value="1"/>
</dbReference>
<protein>
    <recommendedName>
        <fullName evidence="3">Coiled-coil-helix-coiled-coil-helix domain-containing protein 1</fullName>
    </recommendedName>
</protein>
<reference evidence="1" key="1">
    <citation type="thesis" date="2020" institute="ProQuest LLC" country="789 East Eisenhower Parkway, Ann Arbor, MI, USA">
        <title>Comparative Genomics and Chromosome Evolution.</title>
        <authorList>
            <person name="Mudd A.B."/>
        </authorList>
    </citation>
    <scope>NUCLEOTIDE SEQUENCE</scope>
    <source>
        <strain evidence="1">HN-11 Male</strain>
        <tissue evidence="1">Kidney and liver</tissue>
    </source>
</reference>
<organism evidence="1 2">
    <name type="scientific">Eleutherodactylus coqui</name>
    <name type="common">Puerto Rican coqui</name>
    <dbReference type="NCBI Taxonomy" id="57060"/>
    <lineage>
        <taxon>Eukaryota</taxon>
        <taxon>Metazoa</taxon>
        <taxon>Chordata</taxon>
        <taxon>Craniata</taxon>
        <taxon>Vertebrata</taxon>
        <taxon>Euteleostomi</taxon>
        <taxon>Amphibia</taxon>
        <taxon>Batrachia</taxon>
        <taxon>Anura</taxon>
        <taxon>Neobatrachia</taxon>
        <taxon>Hyloidea</taxon>
        <taxon>Eleutherodactylidae</taxon>
        <taxon>Eleutherodactylinae</taxon>
        <taxon>Eleutherodactylus</taxon>
        <taxon>Eleutherodactylus</taxon>
    </lineage>
</organism>
<sequence length="68" mass="7831">MSLLMACWKENAFSDAACSDAVKVFYDCVAREQKARKLGVKDERSDGRMPPQKVNKMLRKFPNIKHEI</sequence>
<dbReference type="OrthoDB" id="5825849at2759"/>
<keyword evidence="2" id="KW-1185">Reference proteome</keyword>
<evidence type="ECO:0000313" key="2">
    <source>
        <dbReference type="Proteomes" id="UP000770717"/>
    </source>
</evidence>
<dbReference type="AlphaFoldDB" id="A0A8J6BFN8"/>
<accession>A0A8J6BFN8</accession>
<comment type="caution">
    <text evidence="1">The sequence shown here is derived from an EMBL/GenBank/DDBJ whole genome shotgun (WGS) entry which is preliminary data.</text>
</comment>
<gene>
    <name evidence="1" type="ORF">GDO78_023277</name>
</gene>
<dbReference type="PANTHER" id="PTHR31278:SF2">
    <property type="entry name" value="SMALL RIBOSOMAL SUBUNIT PROTEIN MS37"/>
    <property type="match status" value="1"/>
</dbReference>
<dbReference type="GO" id="GO:0032543">
    <property type="term" value="P:mitochondrial translation"/>
    <property type="evidence" value="ECO:0007669"/>
    <property type="project" value="InterPro"/>
</dbReference>